<evidence type="ECO:0000256" key="7">
    <source>
        <dbReference type="SAM" id="Phobius"/>
    </source>
</evidence>
<evidence type="ECO:0000313" key="8">
    <source>
        <dbReference type="EMBL" id="ANG61086.1"/>
    </source>
</evidence>
<feature type="transmembrane region" description="Helical" evidence="7">
    <location>
        <begin position="448"/>
        <end position="467"/>
    </location>
</feature>
<feature type="transmembrane region" description="Helical" evidence="7">
    <location>
        <begin position="479"/>
        <end position="501"/>
    </location>
</feature>
<keyword evidence="4 7" id="KW-1133">Transmembrane helix</keyword>
<proteinExistence type="inferred from homology"/>
<reference evidence="8 9" key="2">
    <citation type="journal article" date="2018" name="Int. J. Syst. Evol. Microbiol.">
        <title>Marinobacterium aestuarii sp. nov., a benzene-degrading marine bacterium isolated from estuary sediment.</title>
        <authorList>
            <person name="Bae S.S."/>
            <person name="Jung J."/>
            <person name="Chung D."/>
            <person name="Baek K."/>
        </authorList>
    </citation>
    <scope>NUCLEOTIDE SEQUENCE [LARGE SCALE GENOMIC DNA]</scope>
    <source>
        <strain evidence="8 9">ST58-10</strain>
    </source>
</reference>
<keyword evidence="5 7" id="KW-0472">Membrane</keyword>
<organism evidence="8 9">
    <name type="scientific">Marinobacterium aestuarii</name>
    <dbReference type="NCBI Taxonomy" id="1821621"/>
    <lineage>
        <taxon>Bacteria</taxon>
        <taxon>Pseudomonadati</taxon>
        <taxon>Pseudomonadota</taxon>
        <taxon>Gammaproteobacteria</taxon>
        <taxon>Oceanospirillales</taxon>
        <taxon>Oceanospirillaceae</taxon>
        <taxon>Marinobacterium</taxon>
    </lineage>
</organism>
<dbReference type="GO" id="GO:0005886">
    <property type="term" value="C:plasma membrane"/>
    <property type="evidence" value="ECO:0007669"/>
    <property type="project" value="TreeGrafter"/>
</dbReference>
<feature type="transmembrane region" description="Helical" evidence="7">
    <location>
        <begin position="280"/>
        <end position="303"/>
    </location>
</feature>
<dbReference type="NCBIfam" id="TIGR00813">
    <property type="entry name" value="sss"/>
    <property type="match status" value="1"/>
</dbReference>
<dbReference type="OrthoDB" id="9814523at2"/>
<dbReference type="Proteomes" id="UP000078070">
    <property type="component" value="Chromosome"/>
</dbReference>
<evidence type="ECO:0000256" key="3">
    <source>
        <dbReference type="ARBA" id="ARBA00022692"/>
    </source>
</evidence>
<dbReference type="InterPro" id="IPR001734">
    <property type="entry name" value="Na/solute_symporter"/>
</dbReference>
<feature type="transmembrane region" description="Helical" evidence="7">
    <location>
        <begin position="159"/>
        <end position="178"/>
    </location>
</feature>
<feature type="transmembrane region" description="Helical" evidence="7">
    <location>
        <begin position="395"/>
        <end position="414"/>
    </location>
</feature>
<dbReference type="NCBIfam" id="NF007790">
    <property type="entry name" value="PRK10484.1"/>
    <property type="match status" value="1"/>
</dbReference>
<dbReference type="EMBL" id="CP015839">
    <property type="protein sequence ID" value="ANG61086.1"/>
    <property type="molecule type" value="Genomic_DNA"/>
</dbReference>
<feature type="transmembrane region" description="Helical" evidence="7">
    <location>
        <begin position="340"/>
        <end position="360"/>
    </location>
</feature>
<keyword evidence="9" id="KW-1185">Reference proteome</keyword>
<gene>
    <name evidence="8" type="ORF">A8C75_00525</name>
</gene>
<dbReference type="GO" id="GO:0005412">
    <property type="term" value="F:D-glucose:sodium symporter activity"/>
    <property type="evidence" value="ECO:0007669"/>
    <property type="project" value="TreeGrafter"/>
</dbReference>
<comment type="similarity">
    <text evidence="2 6">Belongs to the sodium:solute symporter (SSF) (TC 2.A.21) family.</text>
</comment>
<protein>
    <submittedName>
        <fullName evidence="8">Solute:sodium symporter family transporter</fullName>
    </submittedName>
</protein>
<dbReference type="CDD" id="cd10328">
    <property type="entry name" value="SLC5sbd_YidK"/>
    <property type="match status" value="1"/>
</dbReference>
<feature type="transmembrane region" description="Helical" evidence="7">
    <location>
        <begin position="522"/>
        <end position="541"/>
    </location>
</feature>
<keyword evidence="3 7" id="KW-0812">Transmembrane</keyword>
<feature type="transmembrane region" description="Helical" evidence="7">
    <location>
        <begin position="190"/>
        <end position="210"/>
    </location>
</feature>
<dbReference type="Gene3D" id="1.20.1730.10">
    <property type="entry name" value="Sodium/glucose cotransporter"/>
    <property type="match status" value="1"/>
</dbReference>
<reference evidence="9" key="1">
    <citation type="submission" date="2016-05" db="EMBL/GenBank/DDBJ databases">
        <authorList>
            <person name="Baek K."/>
            <person name="Yang S.-J."/>
        </authorList>
    </citation>
    <scope>NUCLEOTIDE SEQUENCE [LARGE SCALE GENOMIC DNA]</scope>
    <source>
        <strain evidence="9">ST58-10</strain>
    </source>
</reference>
<evidence type="ECO:0000256" key="2">
    <source>
        <dbReference type="ARBA" id="ARBA00006434"/>
    </source>
</evidence>
<evidence type="ECO:0000256" key="1">
    <source>
        <dbReference type="ARBA" id="ARBA00004141"/>
    </source>
</evidence>
<feature type="transmembrane region" description="Helical" evidence="7">
    <location>
        <begin position="420"/>
        <end position="441"/>
    </location>
</feature>
<feature type="transmembrane region" description="Helical" evidence="7">
    <location>
        <begin position="117"/>
        <end position="139"/>
    </location>
</feature>
<evidence type="ECO:0000313" key="9">
    <source>
        <dbReference type="Proteomes" id="UP000078070"/>
    </source>
</evidence>
<feature type="transmembrane region" description="Helical" evidence="7">
    <location>
        <begin position="240"/>
        <end position="259"/>
    </location>
</feature>
<dbReference type="AlphaFoldDB" id="A0A1A9ET59"/>
<dbReference type="InterPro" id="IPR038377">
    <property type="entry name" value="Na/Glc_symporter_sf"/>
</dbReference>
<dbReference type="Pfam" id="PF00474">
    <property type="entry name" value="SSF"/>
    <property type="match status" value="1"/>
</dbReference>
<feature type="transmembrane region" description="Helical" evidence="7">
    <location>
        <begin position="73"/>
        <end position="96"/>
    </location>
</feature>
<evidence type="ECO:0000256" key="6">
    <source>
        <dbReference type="RuleBase" id="RU362091"/>
    </source>
</evidence>
<evidence type="ECO:0000256" key="4">
    <source>
        <dbReference type="ARBA" id="ARBA00022989"/>
    </source>
</evidence>
<evidence type="ECO:0000256" key="5">
    <source>
        <dbReference type="ARBA" id="ARBA00023136"/>
    </source>
</evidence>
<sequence>MFAIISFLGFTLLVAVISYYKTRDEDLSHETGYFLAGRSLPWYVIAGSLFLTNISAEQLTGLNGNAFSRGASVMAWETVAAVAMIAFALIFLPRFLKGGITTVPQFLEDRFGKRMRLVASSIFLYAIVIGFLPFVLYAGSITLSKLFDLNSVFGTSDTVTTWIMVVTLGVVGGIYAVFGGLKAVAVSDTVNGVGLLLGGFLVPVLALMHLGDGSMAAGFQILISESPERMQAAGIGAEAAIPWHTLFSGILLINLFYWCTNQAIIQRTLGARNLAEGQKGVLAAAAMKVFGVAMLVLPGIIAWHMHQKGMINIPVKEVLANGQVILAQDMAYPVLVREVLPSWLSGFFGAVLFGAVLSSFNSGVNSLSTLASLDIYKQYINKTASNAQTVRVGRVFGLATIVVCIMIAPFVATADGLYTLMRTIMAVINVPILAVVMMGILSKRTPALAGYIALPFGMIFFYITHFVLKDDLGFIKLNWLHLVGVNFALMFGIMLLVRYLKPLATPYIQVHTQEVDITHWKYARYACWIIVIMLIGLYAMFSGLGLLSTDGSVLKVIAAMVTGVTAIYALLKIPAWLRSDSSVAAQKAAPVADTRAYK</sequence>
<comment type="subcellular location">
    <subcellularLocation>
        <location evidence="1">Membrane</location>
        <topology evidence="1">Multi-pass membrane protein</topology>
    </subcellularLocation>
</comment>
<dbReference type="PANTHER" id="PTHR11819:SF195">
    <property type="entry name" value="SODIUM_GLUCOSE COTRANSPORTER 4"/>
    <property type="match status" value="1"/>
</dbReference>
<accession>A0A1A9ET59</accession>
<dbReference type="RefSeq" id="WP_067376589.1">
    <property type="nucleotide sequence ID" value="NZ_CP015839.1"/>
</dbReference>
<name>A0A1A9ET59_9GAMM</name>
<dbReference type="STRING" id="1821621.A8C75_00525"/>
<dbReference type="PANTHER" id="PTHR11819">
    <property type="entry name" value="SOLUTE CARRIER FAMILY 5"/>
    <property type="match status" value="1"/>
</dbReference>
<feature type="transmembrane region" description="Helical" evidence="7">
    <location>
        <begin position="553"/>
        <end position="571"/>
    </location>
</feature>
<dbReference type="KEGG" id="mars:A8C75_00525"/>
<dbReference type="PROSITE" id="PS50283">
    <property type="entry name" value="NA_SOLUT_SYMP_3"/>
    <property type="match status" value="1"/>
</dbReference>